<dbReference type="GO" id="GO:0009252">
    <property type="term" value="P:peptidoglycan biosynthetic process"/>
    <property type="evidence" value="ECO:0007669"/>
    <property type="project" value="UniProtKB-UniPathway"/>
</dbReference>
<evidence type="ECO:0000256" key="3">
    <source>
        <dbReference type="ARBA" id="ARBA00022960"/>
    </source>
</evidence>
<keyword evidence="3" id="KW-0133">Cell shape</keyword>
<gene>
    <name evidence="8" type="ORF">FHS42_002604</name>
</gene>
<dbReference type="GO" id="GO:0071555">
    <property type="term" value="P:cell wall organization"/>
    <property type="evidence" value="ECO:0007669"/>
    <property type="project" value="UniProtKB-KW"/>
</dbReference>
<dbReference type="GO" id="GO:0008360">
    <property type="term" value="P:regulation of cell shape"/>
    <property type="evidence" value="ECO:0007669"/>
    <property type="project" value="UniProtKB-KW"/>
</dbReference>
<keyword evidence="9" id="KW-1185">Reference proteome</keyword>
<keyword evidence="4" id="KW-0573">Peptidoglycan synthesis</keyword>
<keyword evidence="6" id="KW-0732">Signal</keyword>
<dbReference type="AlphaFoldDB" id="A0A7W9QAP5"/>
<evidence type="ECO:0000313" key="9">
    <source>
        <dbReference type="Proteomes" id="UP000588098"/>
    </source>
</evidence>
<reference evidence="8 9" key="1">
    <citation type="submission" date="2020-08" db="EMBL/GenBank/DDBJ databases">
        <title>Genomic Encyclopedia of Type Strains, Phase III (KMG-III): the genomes of soil and plant-associated and newly described type strains.</title>
        <authorList>
            <person name="Whitman W."/>
        </authorList>
    </citation>
    <scope>NUCLEOTIDE SEQUENCE [LARGE SCALE GENOMIC DNA]</scope>
    <source>
        <strain evidence="8 9">CECT 8305</strain>
    </source>
</reference>
<proteinExistence type="predicted"/>
<evidence type="ECO:0000256" key="2">
    <source>
        <dbReference type="ARBA" id="ARBA00022679"/>
    </source>
</evidence>
<sequence length="197" mass="21659">MASRTRNLSLTVAVALMAGFTATATAAPAQAAKADSTATATASAQAASSYNFLYFNKNSGNQTKSTLTLYRYIASSDRTVKLDSWRAGSGYTKNTCALNKGWLPNGTYKIPSWHKKFNGTKIKGYVVRLSNKRCHNGTPRTELFIHSEMTRLGYQGSTEPWRWDGPSDYKSNGCVKLHPADIKELFRYGKPTKLIVG</sequence>
<dbReference type="InterPro" id="IPR005490">
    <property type="entry name" value="LD_TPept_cat_dom"/>
</dbReference>
<keyword evidence="5" id="KW-0961">Cell wall biogenesis/degradation</keyword>
<dbReference type="Proteomes" id="UP000588098">
    <property type="component" value="Unassembled WGS sequence"/>
</dbReference>
<organism evidence="8 9">
    <name type="scientific">Streptomyces zagrosensis</name>
    <dbReference type="NCBI Taxonomy" id="1042984"/>
    <lineage>
        <taxon>Bacteria</taxon>
        <taxon>Bacillati</taxon>
        <taxon>Actinomycetota</taxon>
        <taxon>Actinomycetes</taxon>
        <taxon>Kitasatosporales</taxon>
        <taxon>Streptomycetaceae</taxon>
        <taxon>Streptomyces</taxon>
    </lineage>
</organism>
<dbReference type="Gene3D" id="2.40.440.10">
    <property type="entry name" value="L,D-transpeptidase catalytic domain-like"/>
    <property type="match status" value="1"/>
</dbReference>
<keyword evidence="8" id="KW-0449">Lipoprotein</keyword>
<evidence type="ECO:0000313" key="8">
    <source>
        <dbReference type="EMBL" id="MBB5935542.1"/>
    </source>
</evidence>
<dbReference type="UniPathway" id="UPA00219"/>
<comment type="caution">
    <text evidence="8">The sequence shown here is derived from an EMBL/GenBank/DDBJ whole genome shotgun (WGS) entry which is preliminary data.</text>
</comment>
<dbReference type="EMBL" id="JACHJL010000005">
    <property type="protein sequence ID" value="MBB5935542.1"/>
    <property type="molecule type" value="Genomic_DNA"/>
</dbReference>
<comment type="pathway">
    <text evidence="1">Cell wall biogenesis; peptidoglycan biosynthesis.</text>
</comment>
<evidence type="ECO:0000259" key="7">
    <source>
        <dbReference type="Pfam" id="PF03734"/>
    </source>
</evidence>
<dbReference type="CDD" id="cd16913">
    <property type="entry name" value="YkuD_like"/>
    <property type="match status" value="1"/>
</dbReference>
<evidence type="ECO:0000256" key="5">
    <source>
        <dbReference type="ARBA" id="ARBA00023316"/>
    </source>
</evidence>
<feature type="signal peptide" evidence="6">
    <location>
        <begin position="1"/>
        <end position="26"/>
    </location>
</feature>
<feature type="chain" id="PRO_5039063155" evidence="6">
    <location>
        <begin position="27"/>
        <end position="197"/>
    </location>
</feature>
<dbReference type="Pfam" id="PF03734">
    <property type="entry name" value="YkuD"/>
    <property type="match status" value="1"/>
</dbReference>
<accession>A0A7W9QAP5</accession>
<name>A0A7W9QAP5_9ACTN</name>
<evidence type="ECO:0000256" key="1">
    <source>
        <dbReference type="ARBA" id="ARBA00004752"/>
    </source>
</evidence>
<evidence type="ECO:0000256" key="6">
    <source>
        <dbReference type="SAM" id="SignalP"/>
    </source>
</evidence>
<dbReference type="GO" id="GO:0016740">
    <property type="term" value="F:transferase activity"/>
    <property type="evidence" value="ECO:0007669"/>
    <property type="project" value="UniProtKB-KW"/>
</dbReference>
<protein>
    <submittedName>
        <fullName evidence="8">Lipoprotein-anchoring transpeptidase ErfK/SrfK</fullName>
    </submittedName>
</protein>
<keyword evidence="2" id="KW-0808">Transferase</keyword>
<dbReference type="InterPro" id="IPR038063">
    <property type="entry name" value="Transpep_catalytic_dom"/>
</dbReference>
<evidence type="ECO:0000256" key="4">
    <source>
        <dbReference type="ARBA" id="ARBA00022984"/>
    </source>
</evidence>
<feature type="domain" description="L,D-TPase catalytic" evidence="7">
    <location>
        <begin position="83"/>
        <end position="191"/>
    </location>
</feature>
<dbReference type="SUPFAM" id="SSF141523">
    <property type="entry name" value="L,D-transpeptidase catalytic domain-like"/>
    <property type="match status" value="1"/>
</dbReference>
<dbReference type="RefSeq" id="WP_184572065.1">
    <property type="nucleotide sequence ID" value="NZ_JACHJL010000005.1"/>
</dbReference>